<proteinExistence type="predicted"/>
<dbReference type="Proteomes" id="UP001497516">
    <property type="component" value="Chromosome 1"/>
</dbReference>
<accession>A0AAV2CM21</accession>
<gene>
    <name evidence="1" type="ORF">LTRI10_LOCUS5113</name>
</gene>
<sequence>MWRIFDSTKKLDSFMDDPGNRAYLVECKGELISIVVAPMGEFVRIFKFYNRTKVWRVAYGLGDQTIC</sequence>
<keyword evidence="2" id="KW-1185">Reference proteome</keyword>
<evidence type="ECO:0000313" key="2">
    <source>
        <dbReference type="Proteomes" id="UP001497516"/>
    </source>
</evidence>
<dbReference type="EMBL" id="OZ034813">
    <property type="protein sequence ID" value="CAL1357487.1"/>
    <property type="molecule type" value="Genomic_DNA"/>
</dbReference>
<reference evidence="1 2" key="1">
    <citation type="submission" date="2024-04" db="EMBL/GenBank/DDBJ databases">
        <authorList>
            <person name="Fracassetti M."/>
        </authorList>
    </citation>
    <scope>NUCLEOTIDE SEQUENCE [LARGE SCALE GENOMIC DNA]</scope>
</reference>
<protein>
    <recommendedName>
        <fullName evidence="3">F-box protein</fullName>
    </recommendedName>
</protein>
<organism evidence="1 2">
    <name type="scientific">Linum trigynum</name>
    <dbReference type="NCBI Taxonomy" id="586398"/>
    <lineage>
        <taxon>Eukaryota</taxon>
        <taxon>Viridiplantae</taxon>
        <taxon>Streptophyta</taxon>
        <taxon>Embryophyta</taxon>
        <taxon>Tracheophyta</taxon>
        <taxon>Spermatophyta</taxon>
        <taxon>Magnoliopsida</taxon>
        <taxon>eudicotyledons</taxon>
        <taxon>Gunneridae</taxon>
        <taxon>Pentapetalae</taxon>
        <taxon>rosids</taxon>
        <taxon>fabids</taxon>
        <taxon>Malpighiales</taxon>
        <taxon>Linaceae</taxon>
        <taxon>Linum</taxon>
    </lineage>
</organism>
<dbReference type="AlphaFoldDB" id="A0AAV2CM21"/>
<evidence type="ECO:0008006" key="3">
    <source>
        <dbReference type="Google" id="ProtNLM"/>
    </source>
</evidence>
<evidence type="ECO:0000313" key="1">
    <source>
        <dbReference type="EMBL" id="CAL1357487.1"/>
    </source>
</evidence>
<name>A0AAV2CM21_9ROSI</name>